<dbReference type="AlphaFoldDB" id="A0A1M4TMA6"/>
<accession>A0A1M4TMA6</accession>
<evidence type="ECO:0000313" key="3">
    <source>
        <dbReference type="Proteomes" id="UP000184164"/>
    </source>
</evidence>
<dbReference type="SUPFAM" id="SSF56935">
    <property type="entry name" value="Porins"/>
    <property type="match status" value="1"/>
</dbReference>
<name>A0A1M4TMA6_9BACT</name>
<protein>
    <recommendedName>
        <fullName evidence="4">DUF2490 domain-containing protein</fullName>
    </recommendedName>
</protein>
<dbReference type="OrthoDB" id="1097354at2"/>
<keyword evidence="3" id="KW-1185">Reference proteome</keyword>
<dbReference type="STRING" id="1484053.SAMN05444274_101401"/>
<dbReference type="Pfam" id="PF10677">
    <property type="entry name" value="DUF2490"/>
    <property type="match status" value="1"/>
</dbReference>
<sequence>MKRITLTLLTVVFFCAGAFSQRIWLETAVSAKVVKNLEVSLSPQMRFKEEQGLDQYFFDTGLEYKFNKFLAAGASYRLGNNITGKGNTKSFGRFAVDAKTGYDWKKSEIQFRLRYTNANDFDSDNQKEDNLRFRLKYEYNIKKLNLKPAIICELYRNMDAREFNKARYEAGLDYKISKTHRVGTFFRVHDYLTEKNKSIQIIGLTYKLKL</sequence>
<dbReference type="EMBL" id="FQUM01000001">
    <property type="protein sequence ID" value="SHE45619.1"/>
    <property type="molecule type" value="Genomic_DNA"/>
</dbReference>
<proteinExistence type="predicted"/>
<dbReference type="Gene3D" id="2.40.160.40">
    <property type="entry name" value="monomeric porin ompg"/>
    <property type="match status" value="1"/>
</dbReference>
<evidence type="ECO:0000313" key="2">
    <source>
        <dbReference type="EMBL" id="SHE45619.1"/>
    </source>
</evidence>
<reference evidence="2 3" key="1">
    <citation type="submission" date="2016-11" db="EMBL/GenBank/DDBJ databases">
        <authorList>
            <person name="Jaros S."/>
            <person name="Januszkiewicz K."/>
            <person name="Wedrychowicz H."/>
        </authorList>
    </citation>
    <scope>NUCLEOTIDE SEQUENCE [LARGE SCALE GENOMIC DNA]</scope>
    <source>
        <strain evidence="2 3">DSM 26910</strain>
    </source>
</reference>
<keyword evidence="1" id="KW-0732">Signal</keyword>
<dbReference type="RefSeq" id="WP_083570516.1">
    <property type="nucleotide sequence ID" value="NZ_FQUM01000001.1"/>
</dbReference>
<evidence type="ECO:0000256" key="1">
    <source>
        <dbReference type="ARBA" id="ARBA00022729"/>
    </source>
</evidence>
<dbReference type="Proteomes" id="UP000184164">
    <property type="component" value="Unassembled WGS sequence"/>
</dbReference>
<evidence type="ECO:0008006" key="4">
    <source>
        <dbReference type="Google" id="ProtNLM"/>
    </source>
</evidence>
<dbReference type="InterPro" id="IPR053713">
    <property type="entry name" value="Bact_OM_Channel_sf"/>
</dbReference>
<gene>
    <name evidence="2" type="ORF">SAMN05444274_101401</name>
</gene>
<organism evidence="2 3">
    <name type="scientific">Mariniphaga anaerophila</name>
    <dbReference type="NCBI Taxonomy" id="1484053"/>
    <lineage>
        <taxon>Bacteria</taxon>
        <taxon>Pseudomonadati</taxon>
        <taxon>Bacteroidota</taxon>
        <taxon>Bacteroidia</taxon>
        <taxon>Marinilabiliales</taxon>
        <taxon>Prolixibacteraceae</taxon>
        <taxon>Mariniphaga</taxon>
    </lineage>
</organism>
<dbReference type="InterPro" id="IPR019619">
    <property type="entry name" value="DUF2490"/>
</dbReference>